<evidence type="ECO:0000256" key="5">
    <source>
        <dbReference type="ARBA" id="ARBA00022806"/>
    </source>
</evidence>
<dbReference type="Proteomes" id="UP000218899">
    <property type="component" value="Chromosome"/>
</dbReference>
<dbReference type="SMART" id="SM00487">
    <property type="entry name" value="DEXDc"/>
    <property type="match status" value="1"/>
</dbReference>
<accession>A0A1B4V293</accession>
<keyword evidence="6 11" id="KW-0067">ATP-binding</keyword>
<dbReference type="FunFam" id="3.40.50.300:FF:000108">
    <property type="entry name" value="ATP-dependent RNA helicase RhlE"/>
    <property type="match status" value="1"/>
</dbReference>
<dbReference type="GO" id="GO:0009266">
    <property type="term" value="P:response to temperature stimulus"/>
    <property type="evidence" value="ECO:0007669"/>
    <property type="project" value="UniProtKB-ARBA"/>
</dbReference>
<dbReference type="Pfam" id="PF00270">
    <property type="entry name" value="DEAD"/>
    <property type="match status" value="1"/>
</dbReference>
<evidence type="ECO:0000313" key="16">
    <source>
        <dbReference type="EMBL" id="BAU47638.1"/>
    </source>
</evidence>
<proteinExistence type="inferred from homology"/>
<evidence type="ECO:0000313" key="17">
    <source>
        <dbReference type="Proteomes" id="UP000218899"/>
    </source>
</evidence>
<feature type="compositionally biased region" description="Basic and acidic residues" evidence="12">
    <location>
        <begin position="410"/>
        <end position="425"/>
    </location>
</feature>
<dbReference type="AlphaFoldDB" id="A0A1B4V293"/>
<dbReference type="GO" id="GO:0003676">
    <property type="term" value="F:nucleic acid binding"/>
    <property type="evidence" value="ECO:0007669"/>
    <property type="project" value="InterPro"/>
</dbReference>
<dbReference type="PROSITE" id="PS00039">
    <property type="entry name" value="DEAD_ATP_HELICASE"/>
    <property type="match status" value="1"/>
</dbReference>
<dbReference type="InterPro" id="IPR014001">
    <property type="entry name" value="Helicase_ATP-bd"/>
</dbReference>
<dbReference type="InterPro" id="IPR000629">
    <property type="entry name" value="RNA-helicase_DEAD-box_CS"/>
</dbReference>
<evidence type="ECO:0000256" key="3">
    <source>
        <dbReference type="ARBA" id="ARBA00022741"/>
    </source>
</evidence>
<evidence type="ECO:0000256" key="6">
    <source>
        <dbReference type="ARBA" id="ARBA00022840"/>
    </source>
</evidence>
<reference evidence="16 17" key="1">
    <citation type="submission" date="2015-08" db="EMBL/GenBank/DDBJ databases">
        <title>Complete genome sequence of Sulfurifustis variabilis.</title>
        <authorList>
            <person name="Miura A."/>
            <person name="Kojima H."/>
            <person name="Fukui M."/>
        </authorList>
    </citation>
    <scope>NUCLEOTIDE SEQUENCE [LARGE SCALE GENOMIC DNA]</scope>
    <source>
        <strain evidence="17">skN76</strain>
    </source>
</reference>
<feature type="domain" description="Helicase ATP-binding" evidence="13">
    <location>
        <begin position="32"/>
        <end position="205"/>
    </location>
</feature>
<dbReference type="CDD" id="cd18787">
    <property type="entry name" value="SF2_C_DEAD"/>
    <property type="match status" value="1"/>
</dbReference>
<evidence type="ECO:0000256" key="11">
    <source>
        <dbReference type="RuleBase" id="RU000492"/>
    </source>
</evidence>
<evidence type="ECO:0000256" key="10">
    <source>
        <dbReference type="PROSITE-ProRule" id="PRU00552"/>
    </source>
</evidence>
<comment type="catalytic activity">
    <reaction evidence="8">
        <text>ATP + H2O = ADP + phosphate + H(+)</text>
        <dbReference type="Rhea" id="RHEA:13065"/>
        <dbReference type="ChEBI" id="CHEBI:15377"/>
        <dbReference type="ChEBI" id="CHEBI:15378"/>
        <dbReference type="ChEBI" id="CHEBI:30616"/>
        <dbReference type="ChEBI" id="CHEBI:43474"/>
        <dbReference type="ChEBI" id="CHEBI:456216"/>
        <dbReference type="EC" id="3.6.4.13"/>
    </reaction>
</comment>
<dbReference type="CDD" id="cd00268">
    <property type="entry name" value="DEADc"/>
    <property type="match status" value="1"/>
</dbReference>
<dbReference type="InterPro" id="IPR001650">
    <property type="entry name" value="Helicase_C-like"/>
</dbReference>
<evidence type="ECO:0000256" key="7">
    <source>
        <dbReference type="ARBA" id="ARBA00038437"/>
    </source>
</evidence>
<feature type="compositionally biased region" description="Basic residues" evidence="12">
    <location>
        <begin position="426"/>
        <end position="440"/>
    </location>
</feature>
<evidence type="ECO:0000256" key="12">
    <source>
        <dbReference type="SAM" id="MobiDB-lite"/>
    </source>
</evidence>
<organism evidence="16 17">
    <name type="scientific">Sulfurifustis variabilis</name>
    <dbReference type="NCBI Taxonomy" id="1675686"/>
    <lineage>
        <taxon>Bacteria</taxon>
        <taxon>Pseudomonadati</taxon>
        <taxon>Pseudomonadota</taxon>
        <taxon>Gammaproteobacteria</taxon>
        <taxon>Acidiferrobacterales</taxon>
        <taxon>Acidiferrobacteraceae</taxon>
        <taxon>Sulfurifustis</taxon>
    </lineage>
</organism>
<dbReference type="PROSITE" id="PS51192">
    <property type="entry name" value="HELICASE_ATP_BIND_1"/>
    <property type="match status" value="1"/>
</dbReference>
<dbReference type="PROSITE" id="PS51195">
    <property type="entry name" value="Q_MOTIF"/>
    <property type="match status" value="1"/>
</dbReference>
<dbReference type="EC" id="3.6.4.13" evidence="1"/>
<keyword evidence="2" id="KW-0963">Cytoplasm</keyword>
<dbReference type="InterPro" id="IPR050079">
    <property type="entry name" value="DEAD_box_RNA_helicase"/>
</dbReference>
<dbReference type="InterPro" id="IPR014014">
    <property type="entry name" value="RNA_helicase_DEAD_Q_motif"/>
</dbReference>
<dbReference type="SMART" id="SM00490">
    <property type="entry name" value="HELICc"/>
    <property type="match status" value="1"/>
</dbReference>
<dbReference type="OrthoDB" id="9805696at2"/>
<name>A0A1B4V293_9GAMM</name>
<feature type="domain" description="DEAD-box RNA helicase Q" evidence="15">
    <location>
        <begin position="1"/>
        <end position="29"/>
    </location>
</feature>
<keyword evidence="5 11" id="KW-0347">Helicase</keyword>
<feature type="region of interest" description="Disordered" evidence="12">
    <location>
        <begin position="374"/>
        <end position="454"/>
    </location>
</feature>
<gene>
    <name evidence="16" type="ORF">SVA_1059</name>
</gene>
<dbReference type="SUPFAM" id="SSF52540">
    <property type="entry name" value="P-loop containing nucleoside triphosphate hydrolases"/>
    <property type="match status" value="1"/>
</dbReference>
<dbReference type="GO" id="GO:0005524">
    <property type="term" value="F:ATP binding"/>
    <property type="evidence" value="ECO:0007669"/>
    <property type="project" value="UniProtKB-KW"/>
</dbReference>
<dbReference type="GO" id="GO:0005829">
    <property type="term" value="C:cytosol"/>
    <property type="evidence" value="ECO:0007669"/>
    <property type="project" value="TreeGrafter"/>
</dbReference>
<evidence type="ECO:0000259" key="14">
    <source>
        <dbReference type="PROSITE" id="PS51194"/>
    </source>
</evidence>
<dbReference type="KEGG" id="sva:SVA_1059"/>
<feature type="short sequence motif" description="Q motif" evidence="10">
    <location>
        <begin position="1"/>
        <end position="29"/>
    </location>
</feature>
<dbReference type="InterPro" id="IPR011545">
    <property type="entry name" value="DEAD/DEAH_box_helicase_dom"/>
</dbReference>
<dbReference type="GO" id="GO:0042255">
    <property type="term" value="P:ribosome assembly"/>
    <property type="evidence" value="ECO:0007669"/>
    <property type="project" value="UniProtKB-ARBA"/>
</dbReference>
<evidence type="ECO:0000256" key="2">
    <source>
        <dbReference type="ARBA" id="ARBA00022490"/>
    </source>
</evidence>
<keyword evidence="4 11" id="KW-0378">Hydrolase</keyword>
<dbReference type="EMBL" id="AP014936">
    <property type="protein sequence ID" value="BAU47638.1"/>
    <property type="molecule type" value="Genomic_DNA"/>
</dbReference>
<dbReference type="InterPro" id="IPR027417">
    <property type="entry name" value="P-loop_NTPase"/>
</dbReference>
<evidence type="ECO:0000256" key="1">
    <source>
        <dbReference type="ARBA" id="ARBA00012552"/>
    </source>
</evidence>
<dbReference type="GO" id="GO:0003724">
    <property type="term" value="F:RNA helicase activity"/>
    <property type="evidence" value="ECO:0007669"/>
    <property type="project" value="UniProtKB-EC"/>
</dbReference>
<evidence type="ECO:0000259" key="13">
    <source>
        <dbReference type="PROSITE" id="PS51192"/>
    </source>
</evidence>
<dbReference type="PROSITE" id="PS51194">
    <property type="entry name" value="HELICASE_CTER"/>
    <property type="match status" value="1"/>
</dbReference>
<dbReference type="InterPro" id="IPR044742">
    <property type="entry name" value="DEAD/DEAH_RhlB"/>
</dbReference>
<evidence type="ECO:0000256" key="4">
    <source>
        <dbReference type="ARBA" id="ARBA00022801"/>
    </source>
</evidence>
<dbReference type="PANTHER" id="PTHR47959:SF13">
    <property type="entry name" value="ATP-DEPENDENT RNA HELICASE RHLE"/>
    <property type="match status" value="1"/>
</dbReference>
<dbReference type="Pfam" id="PF00271">
    <property type="entry name" value="Helicase_C"/>
    <property type="match status" value="1"/>
</dbReference>
<evidence type="ECO:0000259" key="15">
    <source>
        <dbReference type="PROSITE" id="PS51195"/>
    </source>
</evidence>
<keyword evidence="3 11" id="KW-0547">Nucleotide-binding</keyword>
<evidence type="ECO:0000256" key="8">
    <source>
        <dbReference type="ARBA" id="ARBA00047984"/>
    </source>
</evidence>
<keyword evidence="17" id="KW-1185">Reference proteome</keyword>
<protein>
    <recommendedName>
        <fullName evidence="9">DEAD-box ATP-dependent RNA helicase RhpA</fullName>
        <ecNumber evidence="1">3.6.4.13</ecNumber>
    </recommendedName>
</protein>
<dbReference type="FunFam" id="3.40.50.300:FF:000468">
    <property type="entry name" value="ATP-dependent RNA helicase RhlE"/>
    <property type="match status" value="1"/>
</dbReference>
<dbReference type="PANTHER" id="PTHR47959">
    <property type="entry name" value="ATP-DEPENDENT RNA HELICASE RHLE-RELATED"/>
    <property type="match status" value="1"/>
</dbReference>
<feature type="compositionally biased region" description="Basic residues" evidence="12">
    <location>
        <begin position="388"/>
        <end position="409"/>
    </location>
</feature>
<dbReference type="GO" id="GO:0016787">
    <property type="term" value="F:hydrolase activity"/>
    <property type="evidence" value="ECO:0007669"/>
    <property type="project" value="UniProtKB-KW"/>
</dbReference>
<sequence length="454" mass="49482">MTFSSLGLSAELLRAVADQGYDRPTPIQAQAIPAILAGRDLMASAQTGTGKTAAFTLPLLHRLTAGGVARGRVRALVLVPTRELAAQVAEAVRTYGRHLPLRCAQVYGGVKIGPQFRELRAGVDVLVATPGRLIDHLERGSVNLSGVEVLVLDEADRMLDMGFLPAIERIAKQLPKARQTLLFSATFSDPIRKLAQRFQNEPQRIEVARRNAAADDVSQSAYLVDQGRKRELLAHLFEAQSWQQVLVFTRTKAGADRLAKQLGKEGIEATAIHGDKSQHQRMRALSDFKRMKVRALVATDVAARGIDIDELPHVVNFDLPNNPEDYVHRIGRTGRAGQKGAAISLVSGEERSMFAAIKRLVKLDIAAATVEGFEPQHRASTSGDSRPQARRRNGAPRSHSAHGGHRHGAGRGEHRDPTGRQDRGHGHARPKAHEAHRRPGKSAPRPSRQQATLG</sequence>
<dbReference type="RefSeq" id="WP_096459781.1">
    <property type="nucleotide sequence ID" value="NZ_AP014936.1"/>
</dbReference>
<dbReference type="Gene3D" id="3.40.50.300">
    <property type="entry name" value="P-loop containing nucleotide triphosphate hydrolases"/>
    <property type="match status" value="2"/>
</dbReference>
<feature type="domain" description="Helicase C-terminal" evidence="14">
    <location>
        <begin position="231"/>
        <end position="381"/>
    </location>
</feature>
<comment type="similarity">
    <text evidence="7 11">Belongs to the DEAD box helicase family.</text>
</comment>
<evidence type="ECO:0000256" key="9">
    <source>
        <dbReference type="ARBA" id="ARBA00074363"/>
    </source>
</evidence>